<feature type="domain" description="Cytochrome b/b6 N-terminal region profile" evidence="18">
    <location>
        <begin position="1"/>
        <end position="210"/>
    </location>
</feature>
<evidence type="ECO:0000256" key="8">
    <source>
        <dbReference type="ARBA" id="ARBA00022792"/>
    </source>
</evidence>
<gene>
    <name evidence="20" type="ORF">PPIT_000028</name>
</gene>
<evidence type="ECO:0000256" key="12">
    <source>
        <dbReference type="ARBA" id="ARBA00023128"/>
    </source>
</evidence>
<feature type="transmembrane region" description="Helical" evidence="17">
    <location>
        <begin position="320"/>
        <end position="339"/>
    </location>
</feature>
<feature type="binding site" evidence="15">
    <location>
        <position position="202"/>
    </location>
    <ligand>
        <name>a ubiquinone</name>
        <dbReference type="ChEBI" id="CHEBI:16389"/>
    </ligand>
</feature>
<dbReference type="GO" id="GO:0008121">
    <property type="term" value="F:quinol-cytochrome-c reductase activity"/>
    <property type="evidence" value="ECO:0007669"/>
    <property type="project" value="InterPro"/>
</dbReference>
<comment type="cofactor">
    <cofactor evidence="16">
        <name>heme</name>
        <dbReference type="ChEBI" id="CHEBI:30413"/>
    </cofactor>
    <text evidence="16">Binds 2 heme groups non-covalently.</text>
</comment>
<evidence type="ECO:0000256" key="15">
    <source>
        <dbReference type="PIRSR" id="PIRSR038885-1"/>
    </source>
</evidence>
<dbReference type="PROSITE" id="PS51002">
    <property type="entry name" value="CYTB_NTER"/>
    <property type="match status" value="1"/>
</dbReference>
<dbReference type="PANTHER" id="PTHR19271:SF16">
    <property type="entry name" value="CYTOCHROME B"/>
    <property type="match status" value="1"/>
</dbReference>
<geneLocation type="mitochondrion" evidence="20"/>
<keyword evidence="13 17" id="KW-0472">Membrane</keyword>
<reference evidence="20" key="2">
    <citation type="submission" date="2019-03" db="EMBL/GenBank/DDBJ databases">
        <authorList>
            <person name="Lee H.-H."/>
            <person name="Tsai I.J."/>
        </authorList>
    </citation>
    <scope>NUCLEOTIDE SEQUENCE</scope>
    <source>
        <strain evidence="20">BCRC 35384</strain>
    </source>
</reference>
<comment type="similarity">
    <text evidence="14 17">Belongs to the cytochrome b family.</text>
</comment>
<evidence type="ECO:0000256" key="11">
    <source>
        <dbReference type="ARBA" id="ARBA00023004"/>
    </source>
</evidence>
<keyword evidence="11 16" id="KW-0408">Iron</keyword>
<dbReference type="Gene3D" id="1.20.810.10">
    <property type="entry name" value="Cytochrome Bc1 Complex, Chain C"/>
    <property type="match status" value="1"/>
</dbReference>
<evidence type="ECO:0000256" key="1">
    <source>
        <dbReference type="ARBA" id="ARBA00004448"/>
    </source>
</evidence>
<dbReference type="GO" id="GO:0045275">
    <property type="term" value="C:respiratory chain complex III"/>
    <property type="evidence" value="ECO:0007669"/>
    <property type="project" value="InterPro"/>
</dbReference>
<dbReference type="SUPFAM" id="SSF81648">
    <property type="entry name" value="a domain/subunit of cytochrome bc1 complex (Ubiquinol-cytochrome c reductase)"/>
    <property type="match status" value="1"/>
</dbReference>
<accession>A0A5B9RCF3</accession>
<evidence type="ECO:0000256" key="2">
    <source>
        <dbReference type="ARBA" id="ARBA00013531"/>
    </source>
</evidence>
<dbReference type="InterPro" id="IPR048260">
    <property type="entry name" value="Cytochrome_b_C_euk/bac"/>
</dbReference>
<dbReference type="FunFam" id="1.20.810.10:FF:000002">
    <property type="entry name" value="Cytochrome b"/>
    <property type="match status" value="1"/>
</dbReference>
<feature type="transmembrane region" description="Helical" evidence="17">
    <location>
        <begin position="179"/>
        <end position="203"/>
    </location>
</feature>
<reference evidence="20" key="1">
    <citation type="journal article" date="2019" name="Genome Biol. Evol.">
        <title>Evidence of extensive intraspecific noncoding reshuffling in a 169-kb mitochondrial genome of a basidiomycetous fungus.</title>
        <authorList>
            <person name="Lee H.H."/>
            <person name="Ke H.M."/>
            <person name="Lin C.I."/>
            <person name="Lee T.J."/>
            <person name="Chung C.L."/>
            <person name="Tsai I.J."/>
        </authorList>
    </citation>
    <scope>NUCLEOTIDE SEQUENCE</scope>
    <source>
        <strain evidence="20">BCRC 35384</strain>
    </source>
</reference>
<dbReference type="GO" id="GO:0016491">
    <property type="term" value="F:oxidoreductase activity"/>
    <property type="evidence" value="ECO:0007669"/>
    <property type="project" value="UniProtKB-UniRule"/>
</dbReference>
<keyword evidence="7 16" id="KW-0479">Metal-binding</keyword>
<dbReference type="InterPro" id="IPR005797">
    <property type="entry name" value="Cyt_b/b6_N"/>
</dbReference>
<dbReference type="InterPro" id="IPR048259">
    <property type="entry name" value="Cytochrome_b_N_euk/bac"/>
</dbReference>
<feature type="binding site" description="axial binding residue" evidence="16">
    <location>
        <position position="197"/>
    </location>
    <ligand>
        <name>heme b</name>
        <dbReference type="ChEBI" id="CHEBI:60344"/>
        <label>b566</label>
    </ligand>
    <ligandPart>
        <name>Fe</name>
        <dbReference type="ChEBI" id="CHEBI:18248"/>
    </ligandPart>
</feature>
<keyword evidence="8" id="KW-0999">Mitochondrion inner membrane</keyword>
<evidence type="ECO:0000259" key="19">
    <source>
        <dbReference type="PROSITE" id="PS51003"/>
    </source>
</evidence>
<comment type="cofactor">
    <cofactor evidence="17">
        <name>heme b</name>
        <dbReference type="ChEBI" id="CHEBI:60344"/>
    </cofactor>
    <text evidence="17">Binds 2 heme groups non-covalently.</text>
</comment>
<dbReference type="InterPro" id="IPR030689">
    <property type="entry name" value="Cytochrome_b"/>
</dbReference>
<feature type="transmembrane region" description="Helical" evidence="17">
    <location>
        <begin position="28"/>
        <end position="55"/>
    </location>
</feature>
<evidence type="ECO:0000256" key="17">
    <source>
        <dbReference type="RuleBase" id="RU362117"/>
    </source>
</evidence>
<dbReference type="Pfam" id="PF00032">
    <property type="entry name" value="Cytochrom_B_C"/>
    <property type="match status" value="1"/>
</dbReference>
<evidence type="ECO:0000256" key="9">
    <source>
        <dbReference type="ARBA" id="ARBA00022982"/>
    </source>
</evidence>
<dbReference type="EMBL" id="MK623257">
    <property type="protein sequence ID" value="QEG56989.1"/>
    <property type="molecule type" value="Genomic_DNA"/>
</dbReference>
<dbReference type="InterPro" id="IPR027387">
    <property type="entry name" value="Cytb/b6-like_sf"/>
</dbReference>
<dbReference type="InterPro" id="IPR016174">
    <property type="entry name" value="Di-haem_cyt_TM"/>
</dbReference>
<feature type="binding site" description="axial binding residue" evidence="16">
    <location>
        <position position="82"/>
    </location>
    <ligand>
        <name>heme b</name>
        <dbReference type="ChEBI" id="CHEBI:60344"/>
        <label>b562</label>
    </ligand>
    <ligandPart>
        <name>Fe</name>
        <dbReference type="ChEBI" id="CHEBI:18248"/>
    </ligandPart>
</feature>
<feature type="domain" description="Cytochrome b/b6 C-terminal region profile" evidence="19">
    <location>
        <begin position="211"/>
        <end position="381"/>
    </location>
</feature>
<feature type="transmembrane region" description="Helical" evidence="17">
    <location>
        <begin position="224"/>
        <end position="247"/>
    </location>
</feature>
<sequence length="390" mass="44160">MRILKSQSILRLVNSYMIDSPQPANISYLWNFGSLLGTCLVLQILTGVFLAMHYTPHVDFAFNSVEHIMRDVNAGYILRYTHANVASFFFIFVYAHIARGLFYSSYKAPRVLLWVIGVIILIVMIATAFLGYVLPYGQMSLWGATVITNLLSAIPFFGHDLVELIWGGFSVSNATLNRFFSLHFLLPFLLAGLVIAHLIALHVHGSNNPNGISNNGDRYPMHPYFTFKDLVTIFAFLLVLSIMVFFYPNVLGHSDNYIPANPMSTPASIVPEWYLLPFYAILRSIPNKLLGVIAMFGSLLIFLILPITDLSRIRGSQFRPLMRLAHWFFIVNFFILMWIGACHPESPYLEIGQASTAFYFAWFLILVPVIGIFENTIFDLSTARETKTSK</sequence>
<evidence type="ECO:0000256" key="4">
    <source>
        <dbReference type="ARBA" id="ARBA00022617"/>
    </source>
</evidence>
<keyword evidence="9 17" id="KW-0249">Electron transport</keyword>
<feature type="binding site" description="axial binding residue" evidence="16">
    <location>
        <position position="183"/>
    </location>
    <ligand>
        <name>heme b</name>
        <dbReference type="ChEBI" id="CHEBI:60344"/>
        <label>b562</label>
    </ligand>
    <ligandPart>
        <name>Fe</name>
        <dbReference type="ChEBI" id="CHEBI:18248"/>
    </ligandPart>
</feature>
<dbReference type="PROSITE" id="PS51003">
    <property type="entry name" value="CYTB_CTER"/>
    <property type="match status" value="1"/>
</dbReference>
<evidence type="ECO:0000256" key="7">
    <source>
        <dbReference type="ARBA" id="ARBA00022723"/>
    </source>
</evidence>
<evidence type="ECO:0000256" key="13">
    <source>
        <dbReference type="ARBA" id="ARBA00023136"/>
    </source>
</evidence>
<evidence type="ECO:0000256" key="6">
    <source>
        <dbReference type="ARBA" id="ARBA00022692"/>
    </source>
</evidence>
<keyword evidence="12 17" id="KW-0496">Mitochondrion</keyword>
<name>A0A5B9RCF3_9AGAM</name>
<protein>
    <recommendedName>
        <fullName evidence="2 17">Cytochrome b</fullName>
    </recommendedName>
</protein>
<evidence type="ECO:0000256" key="16">
    <source>
        <dbReference type="PIRSR" id="PIRSR038885-2"/>
    </source>
</evidence>
<comment type="subcellular location">
    <subcellularLocation>
        <location evidence="1">Mitochondrion inner membrane</location>
        <topology evidence="1">Multi-pass membrane protein</topology>
    </subcellularLocation>
</comment>
<evidence type="ECO:0000259" key="18">
    <source>
        <dbReference type="PROSITE" id="PS51002"/>
    </source>
</evidence>
<dbReference type="PIRSF" id="PIRSF038885">
    <property type="entry name" value="COB"/>
    <property type="match status" value="1"/>
</dbReference>
<dbReference type="CDD" id="cd00290">
    <property type="entry name" value="cytochrome_b_C"/>
    <property type="match status" value="1"/>
</dbReference>
<keyword evidence="10 17" id="KW-1133">Transmembrane helix</keyword>
<evidence type="ECO:0000256" key="14">
    <source>
        <dbReference type="ARBA" id="ARBA00061233"/>
    </source>
</evidence>
<comment type="function">
    <text evidence="17">Component of the ubiquinol-cytochrome c reductase complex (complex III or cytochrome b-c1 complex) that is part of the mitochondrial respiratory chain. The b-c1 complex mediates electron transfer from ubiquinol to cytochrome c. Contributes to the generation of a proton gradient across the mitochondrial membrane that is then used for ATP synthesis.</text>
</comment>
<dbReference type="InterPro" id="IPR005798">
    <property type="entry name" value="Cyt_b/b6_C"/>
</dbReference>
<feature type="transmembrane region" description="Helical" evidence="17">
    <location>
        <begin position="76"/>
        <end position="99"/>
    </location>
</feature>
<evidence type="ECO:0000256" key="5">
    <source>
        <dbReference type="ARBA" id="ARBA00022660"/>
    </source>
</evidence>
<dbReference type="InterPro" id="IPR036150">
    <property type="entry name" value="Cyt_b/b6_C_sf"/>
</dbReference>
<proteinExistence type="inferred from homology"/>
<organism evidence="20">
    <name type="scientific">Porodaedalea pini</name>
    <dbReference type="NCBI Taxonomy" id="108901"/>
    <lineage>
        <taxon>Eukaryota</taxon>
        <taxon>Fungi</taxon>
        <taxon>Dikarya</taxon>
        <taxon>Basidiomycota</taxon>
        <taxon>Agaricomycotina</taxon>
        <taxon>Agaricomycetes</taxon>
        <taxon>Hymenochaetales</taxon>
        <taxon>Hymenochaetaceae</taxon>
        <taxon>Porodaedalea</taxon>
    </lineage>
</organism>
<keyword evidence="4 16" id="KW-0349">Heme</keyword>
<dbReference type="GO" id="GO:0006122">
    <property type="term" value="P:mitochondrial electron transport, ubiquinol to cytochrome c"/>
    <property type="evidence" value="ECO:0007669"/>
    <property type="project" value="TreeGrafter"/>
</dbReference>
<dbReference type="GO" id="GO:0005743">
    <property type="term" value="C:mitochondrial inner membrane"/>
    <property type="evidence" value="ECO:0007669"/>
    <property type="project" value="UniProtKB-SubCell"/>
</dbReference>
<keyword evidence="6 17" id="KW-0812">Transmembrane</keyword>
<feature type="binding site" description="axial binding residue" evidence="16">
    <location>
        <position position="96"/>
    </location>
    <ligand>
        <name>heme b</name>
        <dbReference type="ChEBI" id="CHEBI:60344"/>
        <label>b566</label>
    </ligand>
    <ligandPart>
        <name>Fe</name>
        <dbReference type="ChEBI" id="CHEBI:18248"/>
    </ligandPart>
</feature>
<dbReference type="GO" id="GO:0046872">
    <property type="term" value="F:metal ion binding"/>
    <property type="evidence" value="ECO:0007669"/>
    <property type="project" value="UniProtKB-UniRule"/>
</dbReference>
<evidence type="ECO:0000313" key="20">
    <source>
        <dbReference type="EMBL" id="QEG56989.1"/>
    </source>
</evidence>
<dbReference type="Pfam" id="PF00033">
    <property type="entry name" value="Cytochrome_B"/>
    <property type="match status" value="1"/>
</dbReference>
<dbReference type="PANTHER" id="PTHR19271">
    <property type="entry name" value="CYTOCHROME B"/>
    <property type="match status" value="1"/>
</dbReference>
<feature type="transmembrane region" description="Helical" evidence="17">
    <location>
        <begin position="359"/>
        <end position="380"/>
    </location>
</feature>
<dbReference type="SUPFAM" id="SSF81342">
    <property type="entry name" value="Transmembrane di-heme cytochromes"/>
    <property type="match status" value="1"/>
</dbReference>
<evidence type="ECO:0000256" key="10">
    <source>
        <dbReference type="ARBA" id="ARBA00022989"/>
    </source>
</evidence>
<keyword evidence="3 17" id="KW-0813">Transport</keyword>
<feature type="transmembrane region" description="Helical" evidence="17">
    <location>
        <begin position="111"/>
        <end position="134"/>
    </location>
</feature>
<dbReference type="CDD" id="cd00284">
    <property type="entry name" value="Cytochrome_b_N"/>
    <property type="match status" value="1"/>
</dbReference>
<evidence type="ECO:0000256" key="3">
    <source>
        <dbReference type="ARBA" id="ARBA00022448"/>
    </source>
</evidence>
<feature type="transmembrane region" description="Helical" evidence="17">
    <location>
        <begin position="289"/>
        <end position="308"/>
    </location>
</feature>
<keyword evidence="5 17" id="KW-0679">Respiratory chain</keyword>
<dbReference type="AlphaFoldDB" id="A0A5B9RCF3"/>